<dbReference type="PANTHER" id="PTHR10642:SF26">
    <property type="entry name" value="RIBONUCLEASE H1"/>
    <property type="match status" value="1"/>
</dbReference>
<evidence type="ECO:0000259" key="11">
    <source>
        <dbReference type="PROSITE" id="PS50879"/>
    </source>
</evidence>
<evidence type="ECO:0000256" key="4">
    <source>
        <dbReference type="ARBA" id="ARBA00011245"/>
    </source>
</evidence>
<evidence type="ECO:0000256" key="5">
    <source>
        <dbReference type="ARBA" id="ARBA00012180"/>
    </source>
</evidence>
<dbReference type="GO" id="GO:0003676">
    <property type="term" value="F:nucleic acid binding"/>
    <property type="evidence" value="ECO:0007669"/>
    <property type="project" value="InterPro"/>
</dbReference>
<dbReference type="PROSITE" id="PS50879">
    <property type="entry name" value="RNASE_H_1"/>
    <property type="match status" value="1"/>
</dbReference>
<dbReference type="InterPro" id="IPR022892">
    <property type="entry name" value="RNaseHI"/>
</dbReference>
<dbReference type="AlphaFoldDB" id="A0A381TYX7"/>
<name>A0A381TYX7_9ZZZZ</name>
<comment type="subunit">
    <text evidence="4">Monomer.</text>
</comment>
<comment type="similarity">
    <text evidence="3">Belongs to the RNase H family.</text>
</comment>
<dbReference type="InterPro" id="IPR012337">
    <property type="entry name" value="RNaseH-like_sf"/>
</dbReference>
<dbReference type="EC" id="3.1.26.4" evidence="5"/>
<sequence length="166" mass="18272">MSGGGAGRLFDPPDDDVATPVGDPLVVYTDGACSGNPGPGGWAWVVPDGPFAAGFDLRTTNQRMELTATLEAIRAFDGPLLVVSDSTYVVHCFRDGWWEKWIRKGWVNSKREPVANRDLWEPLVESVRSRGDVDFRWVKGHSGDRWNDEADRLAVEAATRQVEVSG</sequence>
<dbReference type="InterPro" id="IPR050092">
    <property type="entry name" value="RNase_H"/>
</dbReference>
<dbReference type="GO" id="GO:0043137">
    <property type="term" value="P:DNA replication, removal of RNA primer"/>
    <property type="evidence" value="ECO:0007669"/>
    <property type="project" value="TreeGrafter"/>
</dbReference>
<accession>A0A381TYX7</accession>
<evidence type="ECO:0000256" key="1">
    <source>
        <dbReference type="ARBA" id="ARBA00000077"/>
    </source>
</evidence>
<keyword evidence="6" id="KW-0540">Nuclease</keyword>
<evidence type="ECO:0000256" key="2">
    <source>
        <dbReference type="ARBA" id="ARBA00001946"/>
    </source>
</evidence>
<dbReference type="GO" id="GO:0046872">
    <property type="term" value="F:metal ion binding"/>
    <property type="evidence" value="ECO:0007669"/>
    <property type="project" value="UniProtKB-KW"/>
</dbReference>
<dbReference type="InterPro" id="IPR002156">
    <property type="entry name" value="RNaseH_domain"/>
</dbReference>
<dbReference type="SUPFAM" id="SSF53098">
    <property type="entry name" value="Ribonuclease H-like"/>
    <property type="match status" value="1"/>
</dbReference>
<reference evidence="12" key="1">
    <citation type="submission" date="2018-05" db="EMBL/GenBank/DDBJ databases">
        <authorList>
            <person name="Lanie J.A."/>
            <person name="Ng W.-L."/>
            <person name="Kazmierczak K.M."/>
            <person name="Andrzejewski T.M."/>
            <person name="Davidsen T.M."/>
            <person name="Wayne K.J."/>
            <person name="Tettelin H."/>
            <person name="Glass J.I."/>
            <person name="Rusch D."/>
            <person name="Podicherti R."/>
            <person name="Tsui H.-C.T."/>
            <person name="Winkler M.E."/>
        </authorList>
    </citation>
    <scope>NUCLEOTIDE SEQUENCE</scope>
</reference>
<evidence type="ECO:0000256" key="3">
    <source>
        <dbReference type="ARBA" id="ARBA00005300"/>
    </source>
</evidence>
<dbReference type="PANTHER" id="PTHR10642">
    <property type="entry name" value="RIBONUCLEASE H1"/>
    <property type="match status" value="1"/>
</dbReference>
<dbReference type="Gene3D" id="3.30.420.10">
    <property type="entry name" value="Ribonuclease H-like superfamily/Ribonuclease H"/>
    <property type="match status" value="1"/>
</dbReference>
<keyword evidence="7" id="KW-0479">Metal-binding</keyword>
<dbReference type="CDD" id="cd09278">
    <property type="entry name" value="RNase_HI_prokaryote_like"/>
    <property type="match status" value="1"/>
</dbReference>
<dbReference type="EMBL" id="UINC01005142">
    <property type="protein sequence ID" value="SVA19363.1"/>
    <property type="molecule type" value="Genomic_DNA"/>
</dbReference>
<dbReference type="InterPro" id="IPR036397">
    <property type="entry name" value="RNaseH_sf"/>
</dbReference>
<evidence type="ECO:0000256" key="10">
    <source>
        <dbReference type="ARBA" id="ARBA00022842"/>
    </source>
</evidence>
<gene>
    <name evidence="12" type="ORF">METZ01_LOCUS72217</name>
</gene>
<evidence type="ECO:0000256" key="6">
    <source>
        <dbReference type="ARBA" id="ARBA00022722"/>
    </source>
</evidence>
<organism evidence="12">
    <name type="scientific">marine metagenome</name>
    <dbReference type="NCBI Taxonomy" id="408172"/>
    <lineage>
        <taxon>unclassified sequences</taxon>
        <taxon>metagenomes</taxon>
        <taxon>ecological metagenomes</taxon>
    </lineage>
</organism>
<protein>
    <recommendedName>
        <fullName evidence="5">ribonuclease H</fullName>
        <ecNumber evidence="5">3.1.26.4</ecNumber>
    </recommendedName>
</protein>
<evidence type="ECO:0000256" key="7">
    <source>
        <dbReference type="ARBA" id="ARBA00022723"/>
    </source>
</evidence>
<feature type="domain" description="RNase H type-1" evidence="11">
    <location>
        <begin position="21"/>
        <end position="159"/>
    </location>
</feature>
<evidence type="ECO:0000256" key="9">
    <source>
        <dbReference type="ARBA" id="ARBA00022801"/>
    </source>
</evidence>
<proteinExistence type="inferred from homology"/>
<dbReference type="GO" id="GO:0004523">
    <property type="term" value="F:RNA-DNA hybrid ribonuclease activity"/>
    <property type="evidence" value="ECO:0007669"/>
    <property type="project" value="UniProtKB-EC"/>
</dbReference>
<keyword evidence="10" id="KW-0460">Magnesium</keyword>
<evidence type="ECO:0000256" key="8">
    <source>
        <dbReference type="ARBA" id="ARBA00022759"/>
    </source>
</evidence>
<comment type="catalytic activity">
    <reaction evidence="1">
        <text>Endonucleolytic cleavage to 5'-phosphomonoester.</text>
        <dbReference type="EC" id="3.1.26.4"/>
    </reaction>
</comment>
<comment type="cofactor">
    <cofactor evidence="2">
        <name>Mg(2+)</name>
        <dbReference type="ChEBI" id="CHEBI:18420"/>
    </cofactor>
</comment>
<dbReference type="Pfam" id="PF00075">
    <property type="entry name" value="RNase_H"/>
    <property type="match status" value="1"/>
</dbReference>
<evidence type="ECO:0000313" key="12">
    <source>
        <dbReference type="EMBL" id="SVA19363.1"/>
    </source>
</evidence>
<keyword evidence="8" id="KW-0255">Endonuclease</keyword>
<keyword evidence="9" id="KW-0378">Hydrolase</keyword>